<keyword evidence="2" id="KW-0472">Membrane</keyword>
<feature type="transmembrane region" description="Helical" evidence="2">
    <location>
        <begin position="182"/>
        <end position="205"/>
    </location>
</feature>
<dbReference type="AlphaFoldDB" id="A0A4Q7MKF3"/>
<dbReference type="EMBL" id="SGWY01000001">
    <property type="protein sequence ID" value="RZS68756.1"/>
    <property type="molecule type" value="Genomic_DNA"/>
</dbReference>
<proteinExistence type="predicted"/>
<sequence length="218" mass="22835">MSQTTDRAGIDPRFDPRFQRGYVPDAAEAPEPDDETPVSASAGAPAAMAPGRVEPDASAAASASARASVLVPTPAPAPPRSSADLPATSAREPVATSSRVAPDDRGATPFPRAVTDEPAVDDQLSAMFEETDDEPSPTDPWFLAAWAVATVAVVVGGALWWAGIMAEDPFGGARPSDRWLQYVGWVVAPALVQGGLVGIVAMLVWTGVRWARRHREPS</sequence>
<keyword evidence="4" id="KW-1185">Reference proteome</keyword>
<keyword evidence="2" id="KW-1133">Transmembrane helix</keyword>
<keyword evidence="2" id="KW-0812">Transmembrane</keyword>
<feature type="compositionally biased region" description="Basic and acidic residues" evidence="1">
    <location>
        <begin position="8"/>
        <end position="18"/>
    </location>
</feature>
<dbReference type="OrthoDB" id="5007586at2"/>
<evidence type="ECO:0000313" key="3">
    <source>
        <dbReference type="EMBL" id="RZS68756.1"/>
    </source>
</evidence>
<feature type="region of interest" description="Disordered" evidence="1">
    <location>
        <begin position="1"/>
        <end position="119"/>
    </location>
</feature>
<protein>
    <submittedName>
        <fullName evidence="3">Uncharacterized protein</fullName>
    </submittedName>
</protein>
<evidence type="ECO:0000313" key="4">
    <source>
        <dbReference type="Proteomes" id="UP000293289"/>
    </source>
</evidence>
<dbReference type="Proteomes" id="UP000293289">
    <property type="component" value="Unassembled WGS sequence"/>
</dbReference>
<accession>A0A4Q7MKF3</accession>
<gene>
    <name evidence="3" type="ORF">EV187_1194</name>
</gene>
<dbReference type="RefSeq" id="WP_130352022.1">
    <property type="nucleotide sequence ID" value="NZ_SGWY01000001.1"/>
</dbReference>
<feature type="compositionally biased region" description="Low complexity" evidence="1">
    <location>
        <begin position="39"/>
        <end position="72"/>
    </location>
</feature>
<name>A0A4Q7MKF3_9MICO</name>
<comment type="caution">
    <text evidence="3">The sequence shown here is derived from an EMBL/GenBank/DDBJ whole genome shotgun (WGS) entry which is preliminary data.</text>
</comment>
<feature type="transmembrane region" description="Helical" evidence="2">
    <location>
        <begin position="141"/>
        <end position="162"/>
    </location>
</feature>
<reference evidence="3 4" key="1">
    <citation type="submission" date="2019-02" db="EMBL/GenBank/DDBJ databases">
        <title>Genomic Encyclopedia of Type Strains, Phase IV (KMG-IV): sequencing the most valuable type-strain genomes for metagenomic binning, comparative biology and taxonomic classification.</title>
        <authorList>
            <person name="Goeker M."/>
        </authorList>
    </citation>
    <scope>NUCLEOTIDE SEQUENCE [LARGE SCALE GENOMIC DNA]</scope>
    <source>
        <strain evidence="3 4">DSM 43045</strain>
    </source>
</reference>
<evidence type="ECO:0000256" key="1">
    <source>
        <dbReference type="SAM" id="MobiDB-lite"/>
    </source>
</evidence>
<organism evidence="3 4">
    <name type="scientific">Agromyces ramosus</name>
    <dbReference type="NCBI Taxonomy" id="33879"/>
    <lineage>
        <taxon>Bacteria</taxon>
        <taxon>Bacillati</taxon>
        <taxon>Actinomycetota</taxon>
        <taxon>Actinomycetes</taxon>
        <taxon>Micrococcales</taxon>
        <taxon>Microbacteriaceae</taxon>
        <taxon>Agromyces</taxon>
    </lineage>
</organism>
<evidence type="ECO:0000256" key="2">
    <source>
        <dbReference type="SAM" id="Phobius"/>
    </source>
</evidence>